<keyword evidence="2" id="KW-1185">Reference proteome</keyword>
<organism evidence="1 2">
    <name type="scientific">Carpinus fangiana</name>
    <dbReference type="NCBI Taxonomy" id="176857"/>
    <lineage>
        <taxon>Eukaryota</taxon>
        <taxon>Viridiplantae</taxon>
        <taxon>Streptophyta</taxon>
        <taxon>Embryophyta</taxon>
        <taxon>Tracheophyta</taxon>
        <taxon>Spermatophyta</taxon>
        <taxon>Magnoliopsida</taxon>
        <taxon>eudicotyledons</taxon>
        <taxon>Gunneridae</taxon>
        <taxon>Pentapetalae</taxon>
        <taxon>rosids</taxon>
        <taxon>fabids</taxon>
        <taxon>Fagales</taxon>
        <taxon>Betulaceae</taxon>
        <taxon>Carpinus</taxon>
    </lineage>
</organism>
<proteinExistence type="predicted"/>
<reference evidence="1 2" key="1">
    <citation type="submission" date="2019-06" db="EMBL/GenBank/DDBJ databases">
        <title>A chromosomal-level reference genome of Carpinus fangiana (Coryloideae, Betulaceae).</title>
        <authorList>
            <person name="Yang X."/>
            <person name="Wang Z."/>
            <person name="Zhang L."/>
            <person name="Hao G."/>
            <person name="Liu J."/>
            <person name="Yang Y."/>
        </authorList>
    </citation>
    <scope>NUCLEOTIDE SEQUENCE [LARGE SCALE GENOMIC DNA]</scope>
    <source>
        <strain evidence="1">Cfa_2016G</strain>
        <tissue evidence="1">Leaf</tissue>
    </source>
</reference>
<evidence type="ECO:0000313" key="1">
    <source>
        <dbReference type="EMBL" id="KAE8038349.1"/>
    </source>
</evidence>
<sequence length="199" mass="22576">MTTLTKFFSNFVNAAVRASAVTTLAKFGAMVDSLKTLALPSSSAQRVATLQPVSWENLDPNARKRPKMGQVIHILEAEDTPPHLKKSLVTYSLHCIVVSGQNFECLACEGMWFYDEDMSTIFLSHGASLPRPHLAYIGRKVHNMGDVDPNDLWVEHRRRYGRYVRFYYRLASKQSDLRYKPNKRGLLARLGKTQNLDST</sequence>
<name>A0A660KVM4_9ROSI</name>
<gene>
    <name evidence="1" type="ORF">FH972_010871</name>
</gene>
<dbReference type="AlphaFoldDB" id="A0A660KVM4"/>
<dbReference type="EMBL" id="CM017324">
    <property type="protein sequence ID" value="KAE8038349.1"/>
    <property type="molecule type" value="Genomic_DNA"/>
</dbReference>
<accession>A0A660KVM4</accession>
<dbReference type="Proteomes" id="UP000327013">
    <property type="component" value="Chromosome 4"/>
</dbReference>
<protein>
    <submittedName>
        <fullName evidence="1">Uncharacterized protein</fullName>
    </submittedName>
</protein>
<evidence type="ECO:0000313" key="2">
    <source>
        <dbReference type="Proteomes" id="UP000327013"/>
    </source>
</evidence>